<reference evidence="2 3" key="1">
    <citation type="journal article" date="2015" name="Plant Cell">
        <title>Oil accumulation by the oleaginous diatom Fistulifera solaris as revealed by the genome and transcriptome.</title>
        <authorList>
            <person name="Tanaka T."/>
            <person name="Maeda Y."/>
            <person name="Veluchamy A."/>
            <person name="Tanaka M."/>
            <person name="Abida H."/>
            <person name="Marechal E."/>
            <person name="Bowler C."/>
            <person name="Muto M."/>
            <person name="Sunaga Y."/>
            <person name="Tanaka M."/>
            <person name="Yoshino T."/>
            <person name="Taniguchi T."/>
            <person name="Fukuda Y."/>
            <person name="Nemoto M."/>
            <person name="Matsumoto M."/>
            <person name="Wong P.S."/>
            <person name="Aburatani S."/>
            <person name="Fujibuchi W."/>
        </authorList>
    </citation>
    <scope>NUCLEOTIDE SEQUENCE [LARGE SCALE GENOMIC DNA]</scope>
    <source>
        <strain evidence="2 3">JPCC DA0580</strain>
    </source>
</reference>
<dbReference type="EMBL" id="BDSP01000123">
    <property type="protein sequence ID" value="GAX17805.1"/>
    <property type="molecule type" value="Genomic_DNA"/>
</dbReference>
<feature type="signal peptide" evidence="1">
    <location>
        <begin position="1"/>
        <end position="19"/>
    </location>
</feature>
<dbReference type="InParanoid" id="A0A1Z5JUT7"/>
<accession>A0A1Z5JUT7</accession>
<gene>
    <name evidence="2" type="ORF">FisN_18Hu004</name>
</gene>
<dbReference type="OrthoDB" id="4405280at2759"/>
<comment type="caution">
    <text evidence="2">The sequence shown here is derived from an EMBL/GenBank/DDBJ whole genome shotgun (WGS) entry which is preliminary data.</text>
</comment>
<proteinExistence type="predicted"/>
<organism evidence="2 3">
    <name type="scientific">Fistulifera solaris</name>
    <name type="common">Oleaginous diatom</name>
    <dbReference type="NCBI Taxonomy" id="1519565"/>
    <lineage>
        <taxon>Eukaryota</taxon>
        <taxon>Sar</taxon>
        <taxon>Stramenopiles</taxon>
        <taxon>Ochrophyta</taxon>
        <taxon>Bacillariophyta</taxon>
        <taxon>Bacillariophyceae</taxon>
        <taxon>Bacillariophycidae</taxon>
        <taxon>Naviculales</taxon>
        <taxon>Naviculaceae</taxon>
        <taxon>Fistulifera</taxon>
    </lineage>
</organism>
<evidence type="ECO:0000256" key="1">
    <source>
        <dbReference type="SAM" id="SignalP"/>
    </source>
</evidence>
<evidence type="ECO:0000313" key="2">
    <source>
        <dbReference type="EMBL" id="GAX17805.1"/>
    </source>
</evidence>
<sequence>MHEFGAMFFLGVFLNTVLAQRRGSHGEVQTCRNVESFGDIDEGCSATTPFCVDAKGFAVTDGNSGDHCVYCINLSQPNGKDQVGVDEGCDDVKRVCTSDRKLKKLYEGGTMCAVCVNTVPRPKPWRAGTACVAQCVDTSVDGKDQGCPDRYPTCTTPDGSDPGLGNPGTKCACTSTSCNDEDSCTRETCHPERGCLYSSVFPCLEPYEETCEVATEWTCEEPVTICTQYFIDGGFRCRCQLDVEGTPVCTRHDRCLILRECTTNADCGPRSKCASTCCTGNNSLRCVEDCALT</sequence>
<dbReference type="AlphaFoldDB" id="A0A1Z5JUT7"/>
<protein>
    <recommendedName>
        <fullName evidence="4">EGF-like domain-containing protein</fullName>
    </recommendedName>
</protein>
<keyword evidence="3" id="KW-1185">Reference proteome</keyword>
<evidence type="ECO:0000313" key="3">
    <source>
        <dbReference type="Proteomes" id="UP000198406"/>
    </source>
</evidence>
<feature type="chain" id="PRO_5012984073" description="EGF-like domain-containing protein" evidence="1">
    <location>
        <begin position="20"/>
        <end position="293"/>
    </location>
</feature>
<name>A0A1Z5JUT7_FISSO</name>
<keyword evidence="1" id="KW-0732">Signal</keyword>
<evidence type="ECO:0008006" key="4">
    <source>
        <dbReference type="Google" id="ProtNLM"/>
    </source>
</evidence>
<dbReference type="Proteomes" id="UP000198406">
    <property type="component" value="Unassembled WGS sequence"/>
</dbReference>